<keyword evidence="13" id="KW-1185">Reference proteome</keyword>
<accession>R7VEN6</accession>
<dbReference type="STRING" id="283909.R7VEN6"/>
<evidence type="ECO:0000256" key="8">
    <source>
        <dbReference type="RuleBase" id="RU000688"/>
    </source>
</evidence>
<evidence type="ECO:0000256" key="1">
    <source>
        <dbReference type="ARBA" id="ARBA00004141"/>
    </source>
</evidence>
<keyword evidence="4 8" id="KW-0297">G-protein coupled receptor</keyword>
<dbReference type="GO" id="GO:0004930">
    <property type="term" value="F:G protein-coupled receptor activity"/>
    <property type="evidence" value="ECO:0007669"/>
    <property type="project" value="UniProtKB-KW"/>
</dbReference>
<dbReference type="OMA" id="VIRICTK"/>
<evidence type="ECO:0000313" key="11">
    <source>
        <dbReference type="EMBL" id="ELU17094.1"/>
    </source>
</evidence>
<dbReference type="PANTHER" id="PTHR24243:SF230">
    <property type="entry name" value="G-PROTEIN COUPLED RECEPTORS FAMILY 1 PROFILE DOMAIN-CONTAINING PROTEIN"/>
    <property type="match status" value="1"/>
</dbReference>
<comment type="similarity">
    <text evidence="8">Belongs to the G-protein coupled receptor 1 family.</text>
</comment>
<dbReference type="EnsemblMetazoa" id="CapteT26883">
    <property type="protein sequence ID" value="CapteP26883"/>
    <property type="gene ID" value="CapteG26883"/>
</dbReference>
<reference evidence="13" key="1">
    <citation type="submission" date="2012-12" db="EMBL/GenBank/DDBJ databases">
        <authorList>
            <person name="Hellsten U."/>
            <person name="Grimwood J."/>
            <person name="Chapman J.A."/>
            <person name="Shapiro H."/>
            <person name="Aerts A."/>
            <person name="Otillar R.P."/>
            <person name="Terry A.Y."/>
            <person name="Boore J.L."/>
            <person name="Simakov O."/>
            <person name="Marletaz F."/>
            <person name="Cho S.-J."/>
            <person name="Edsinger-Gonzales E."/>
            <person name="Havlak P."/>
            <person name="Kuo D.-H."/>
            <person name="Larsson T."/>
            <person name="Lv J."/>
            <person name="Arendt D."/>
            <person name="Savage R."/>
            <person name="Osoegawa K."/>
            <person name="de Jong P."/>
            <person name="Lindberg D.R."/>
            <person name="Seaver E.C."/>
            <person name="Weisblat D.A."/>
            <person name="Putnam N.H."/>
            <person name="Grigoriev I.V."/>
            <person name="Rokhsar D.S."/>
        </authorList>
    </citation>
    <scope>NUCLEOTIDE SEQUENCE</scope>
    <source>
        <strain evidence="13">I ESC-2004</strain>
    </source>
</reference>
<evidence type="ECO:0000256" key="3">
    <source>
        <dbReference type="ARBA" id="ARBA00022989"/>
    </source>
</evidence>
<evidence type="ECO:0000256" key="2">
    <source>
        <dbReference type="ARBA" id="ARBA00022692"/>
    </source>
</evidence>
<dbReference type="FunCoup" id="R7VEN6">
    <property type="interactions" value="31"/>
</dbReference>
<dbReference type="EMBL" id="AMQN01004116">
    <property type="status" value="NOT_ANNOTATED_CDS"/>
    <property type="molecule type" value="Genomic_DNA"/>
</dbReference>
<keyword evidence="6 8" id="KW-0675">Receptor</keyword>
<feature type="transmembrane region" description="Helical" evidence="9">
    <location>
        <begin position="112"/>
        <end position="132"/>
    </location>
</feature>
<evidence type="ECO:0000256" key="6">
    <source>
        <dbReference type="ARBA" id="ARBA00023170"/>
    </source>
</evidence>
<feature type="transmembrane region" description="Helical" evidence="9">
    <location>
        <begin position="6"/>
        <end position="26"/>
    </location>
</feature>
<sequence>YFVPVIIFIGFIGNTTSFVVFTSTHLRKLSSSVYLAALAVADNGFLLSVFIMWSVHIDWNLHSKPGWCQLFVFLTYFFSFLSVWYVVAFTVERFIAVCFPFKRNVICTVNKARIVVSAIAAAAFLFYNFALWTTTVTVTSEGHSECRPRAGTIKILQVINNIDTVITLIIPMVIIVVLNVRIGHRMKSMRGQMKQILGRCPSTGSDASRAGNVSTQITNMLLVVSSTFLVINLPSHAFRVHHFL</sequence>
<evidence type="ECO:0000256" key="4">
    <source>
        <dbReference type="ARBA" id="ARBA00023040"/>
    </source>
</evidence>
<evidence type="ECO:0000256" key="7">
    <source>
        <dbReference type="ARBA" id="ARBA00023224"/>
    </source>
</evidence>
<keyword evidence="5 9" id="KW-0472">Membrane</keyword>
<dbReference type="Gene3D" id="1.20.1070.10">
    <property type="entry name" value="Rhodopsin 7-helix transmembrane proteins"/>
    <property type="match status" value="1"/>
</dbReference>
<evidence type="ECO:0000256" key="9">
    <source>
        <dbReference type="SAM" id="Phobius"/>
    </source>
</evidence>
<evidence type="ECO:0000313" key="12">
    <source>
        <dbReference type="EnsemblMetazoa" id="CapteP26883"/>
    </source>
</evidence>
<dbReference type="Pfam" id="PF00001">
    <property type="entry name" value="7tm_1"/>
    <property type="match status" value="1"/>
</dbReference>
<dbReference type="EMBL" id="KB292699">
    <property type="protein sequence ID" value="ELU17094.1"/>
    <property type="molecule type" value="Genomic_DNA"/>
</dbReference>
<dbReference type="PROSITE" id="PS50262">
    <property type="entry name" value="G_PROTEIN_RECEP_F1_2"/>
    <property type="match status" value="1"/>
</dbReference>
<gene>
    <name evidence="11" type="ORF">CAPTEDRAFT_26883</name>
</gene>
<dbReference type="PRINTS" id="PR00237">
    <property type="entry name" value="GPCRRHODOPSN"/>
</dbReference>
<name>R7VEN6_CAPTE</name>
<evidence type="ECO:0000259" key="10">
    <source>
        <dbReference type="PROSITE" id="PS50262"/>
    </source>
</evidence>
<dbReference type="SUPFAM" id="SSF81321">
    <property type="entry name" value="Family A G protein-coupled receptor-like"/>
    <property type="match status" value="1"/>
</dbReference>
<dbReference type="OrthoDB" id="9990906at2759"/>
<evidence type="ECO:0000313" key="13">
    <source>
        <dbReference type="Proteomes" id="UP000014760"/>
    </source>
</evidence>
<dbReference type="GO" id="GO:0005886">
    <property type="term" value="C:plasma membrane"/>
    <property type="evidence" value="ECO:0007669"/>
    <property type="project" value="TreeGrafter"/>
</dbReference>
<organism evidence="11">
    <name type="scientific">Capitella teleta</name>
    <name type="common">Polychaete worm</name>
    <dbReference type="NCBI Taxonomy" id="283909"/>
    <lineage>
        <taxon>Eukaryota</taxon>
        <taxon>Metazoa</taxon>
        <taxon>Spiralia</taxon>
        <taxon>Lophotrochozoa</taxon>
        <taxon>Annelida</taxon>
        <taxon>Polychaeta</taxon>
        <taxon>Sedentaria</taxon>
        <taxon>Scolecida</taxon>
        <taxon>Capitellidae</taxon>
        <taxon>Capitella</taxon>
    </lineage>
</organism>
<dbReference type="PROSITE" id="PS00237">
    <property type="entry name" value="G_PROTEIN_RECEP_F1_1"/>
    <property type="match status" value="1"/>
</dbReference>
<feature type="non-terminal residue" evidence="11">
    <location>
        <position position="244"/>
    </location>
</feature>
<protein>
    <recommendedName>
        <fullName evidence="10">G-protein coupled receptors family 1 profile domain-containing protein</fullName>
    </recommendedName>
</protein>
<feature type="domain" description="G-protein coupled receptors family 1 profile" evidence="10">
    <location>
        <begin position="13"/>
        <end position="244"/>
    </location>
</feature>
<keyword evidence="3 9" id="KW-1133">Transmembrane helix</keyword>
<dbReference type="InterPro" id="IPR017452">
    <property type="entry name" value="GPCR_Rhodpsn_7TM"/>
</dbReference>
<comment type="subcellular location">
    <subcellularLocation>
        <location evidence="1">Membrane</location>
        <topology evidence="1">Multi-pass membrane protein</topology>
    </subcellularLocation>
</comment>
<dbReference type="HOGENOM" id="CLU_009579_24_0_1"/>
<reference evidence="11 13" key="2">
    <citation type="journal article" date="2013" name="Nature">
        <title>Insights into bilaterian evolution from three spiralian genomes.</title>
        <authorList>
            <person name="Simakov O."/>
            <person name="Marletaz F."/>
            <person name="Cho S.J."/>
            <person name="Edsinger-Gonzales E."/>
            <person name="Havlak P."/>
            <person name="Hellsten U."/>
            <person name="Kuo D.H."/>
            <person name="Larsson T."/>
            <person name="Lv J."/>
            <person name="Arendt D."/>
            <person name="Savage R."/>
            <person name="Osoegawa K."/>
            <person name="de Jong P."/>
            <person name="Grimwood J."/>
            <person name="Chapman J.A."/>
            <person name="Shapiro H."/>
            <person name="Aerts A."/>
            <person name="Otillar R.P."/>
            <person name="Terry A.Y."/>
            <person name="Boore J.L."/>
            <person name="Grigoriev I.V."/>
            <person name="Lindberg D.R."/>
            <person name="Seaver E.C."/>
            <person name="Weisblat D.A."/>
            <person name="Putnam N.H."/>
            <person name="Rokhsar D.S."/>
        </authorList>
    </citation>
    <scope>NUCLEOTIDE SEQUENCE</scope>
    <source>
        <strain evidence="11 13">I ESC-2004</strain>
    </source>
</reference>
<keyword evidence="7 8" id="KW-0807">Transducer</keyword>
<dbReference type="Proteomes" id="UP000014760">
    <property type="component" value="Unassembled WGS sequence"/>
</dbReference>
<feature type="non-terminal residue" evidence="11">
    <location>
        <position position="1"/>
    </location>
</feature>
<reference evidence="12" key="3">
    <citation type="submission" date="2015-06" db="UniProtKB">
        <authorList>
            <consortium name="EnsemblMetazoa"/>
        </authorList>
    </citation>
    <scope>IDENTIFICATION</scope>
</reference>
<evidence type="ECO:0000256" key="5">
    <source>
        <dbReference type="ARBA" id="ARBA00023136"/>
    </source>
</evidence>
<feature type="transmembrane region" description="Helical" evidence="9">
    <location>
        <begin position="33"/>
        <end position="55"/>
    </location>
</feature>
<dbReference type="PANTHER" id="PTHR24243">
    <property type="entry name" value="G-PROTEIN COUPLED RECEPTOR"/>
    <property type="match status" value="1"/>
</dbReference>
<dbReference type="InterPro" id="IPR000276">
    <property type="entry name" value="GPCR_Rhodpsn"/>
</dbReference>
<dbReference type="AlphaFoldDB" id="R7VEN6"/>
<feature type="transmembrane region" description="Helical" evidence="9">
    <location>
        <begin position="165"/>
        <end position="184"/>
    </location>
</feature>
<proteinExistence type="inferred from homology"/>
<feature type="transmembrane region" description="Helical" evidence="9">
    <location>
        <begin position="70"/>
        <end position="91"/>
    </location>
</feature>
<keyword evidence="2 8" id="KW-0812">Transmembrane</keyword>